<evidence type="ECO:0000256" key="4">
    <source>
        <dbReference type="ARBA" id="ARBA00022964"/>
    </source>
</evidence>
<feature type="region of interest" description="Disordered" evidence="8">
    <location>
        <begin position="25"/>
        <end position="51"/>
    </location>
</feature>
<dbReference type="GO" id="GO:0051213">
    <property type="term" value="F:dioxygenase activity"/>
    <property type="evidence" value="ECO:0007669"/>
    <property type="project" value="UniProtKB-KW"/>
</dbReference>
<keyword evidence="2 7" id="KW-0479">Metal-binding</keyword>
<accession>A0ABP7KB26</accession>
<dbReference type="HAMAP" id="MF_00657">
    <property type="entry name" value="Hydroxyl_YbiX"/>
    <property type="match status" value="1"/>
</dbReference>
<dbReference type="EMBL" id="BAABDF010000007">
    <property type="protein sequence ID" value="GAA3871629.1"/>
    <property type="molecule type" value="Genomic_DNA"/>
</dbReference>
<dbReference type="NCBIfam" id="NF003975">
    <property type="entry name" value="PRK05467.1-4"/>
    <property type="match status" value="1"/>
</dbReference>
<gene>
    <name evidence="10" type="ORF">GCM10022404_21910</name>
</gene>
<evidence type="ECO:0000259" key="9">
    <source>
        <dbReference type="PROSITE" id="PS51471"/>
    </source>
</evidence>
<dbReference type="InterPro" id="IPR006620">
    <property type="entry name" value="Pro_4_hyd_alph"/>
</dbReference>
<evidence type="ECO:0000313" key="10">
    <source>
        <dbReference type="EMBL" id="GAA3871629.1"/>
    </source>
</evidence>
<proteinExistence type="inferred from homology"/>
<feature type="domain" description="Fe2OG dioxygenase" evidence="9">
    <location>
        <begin position="78"/>
        <end position="178"/>
    </location>
</feature>
<dbReference type="PROSITE" id="PS51471">
    <property type="entry name" value="FE2OG_OXY"/>
    <property type="match status" value="1"/>
</dbReference>
<keyword evidence="5 7" id="KW-0560">Oxidoreductase</keyword>
<keyword evidence="4 7" id="KW-0223">Dioxygenase</keyword>
<organism evidence="10 11">
    <name type="scientific">Celeribacter arenosi</name>
    <dbReference type="NCBI Taxonomy" id="792649"/>
    <lineage>
        <taxon>Bacteria</taxon>
        <taxon>Pseudomonadati</taxon>
        <taxon>Pseudomonadota</taxon>
        <taxon>Alphaproteobacteria</taxon>
        <taxon>Rhodobacterales</taxon>
        <taxon>Roseobacteraceae</taxon>
        <taxon>Celeribacter</taxon>
    </lineage>
</organism>
<evidence type="ECO:0000256" key="1">
    <source>
        <dbReference type="ARBA" id="ARBA00001961"/>
    </source>
</evidence>
<evidence type="ECO:0000256" key="7">
    <source>
        <dbReference type="HAMAP-Rule" id="MF_00657"/>
    </source>
</evidence>
<evidence type="ECO:0000256" key="6">
    <source>
        <dbReference type="ARBA" id="ARBA00023004"/>
    </source>
</evidence>
<name>A0ABP7KB26_9RHOB</name>
<dbReference type="Pfam" id="PF13640">
    <property type="entry name" value="2OG-FeII_Oxy_3"/>
    <property type="match status" value="1"/>
</dbReference>
<evidence type="ECO:0000256" key="8">
    <source>
        <dbReference type="SAM" id="MobiDB-lite"/>
    </source>
</evidence>
<dbReference type="InterPro" id="IPR023550">
    <property type="entry name" value="PKHD_hydroxylase"/>
</dbReference>
<dbReference type="Proteomes" id="UP001399917">
    <property type="component" value="Unassembled WGS sequence"/>
</dbReference>
<evidence type="ECO:0000256" key="2">
    <source>
        <dbReference type="ARBA" id="ARBA00022723"/>
    </source>
</evidence>
<dbReference type="PANTHER" id="PTHR41536">
    <property type="entry name" value="PKHD-TYPE HYDROXYLASE YBIX"/>
    <property type="match status" value="1"/>
</dbReference>
<feature type="binding site" evidence="7">
    <location>
        <position position="96"/>
    </location>
    <ligand>
        <name>Fe cation</name>
        <dbReference type="ChEBI" id="CHEBI:24875"/>
    </ligand>
</feature>
<sequence length="227" mass="25408">MLITIPSILSKDDVKQVRAHLDAADWEDGSTTAGPQSREVKRNQQLPPTSDTAQTLGKFILQKLTADPLFLSAALPARILPPMFNKYEHAETFGRHIDNAFRVNPLTQERLRTDLSMTLFLSEPEDYEGGELLVEDHYGMQTVKLPAGDMILYPATSLHEVTPVTSGARVSSFFWLQSMIRSDAHRTILFDLDQSIQSLSSSIGANDPETVRLTGIYHNLIRTWAEI</sequence>
<feature type="binding site" evidence="7">
    <location>
        <position position="159"/>
    </location>
    <ligand>
        <name>Fe cation</name>
        <dbReference type="ChEBI" id="CHEBI:24875"/>
    </ligand>
</feature>
<dbReference type="Pfam" id="PF18331">
    <property type="entry name" value="PKHD_C"/>
    <property type="match status" value="1"/>
</dbReference>
<dbReference type="SMART" id="SM00702">
    <property type="entry name" value="P4Hc"/>
    <property type="match status" value="1"/>
</dbReference>
<keyword evidence="3 7" id="KW-0847">Vitamin C</keyword>
<dbReference type="InterPro" id="IPR041097">
    <property type="entry name" value="PKHD_C"/>
</dbReference>
<dbReference type="Gene3D" id="2.60.120.620">
    <property type="entry name" value="q2cbj1_9rhob like domain"/>
    <property type="match status" value="1"/>
</dbReference>
<keyword evidence="6 7" id="KW-0408">Iron</keyword>
<feature type="binding site" evidence="7">
    <location>
        <position position="169"/>
    </location>
    <ligand>
        <name>2-oxoglutarate</name>
        <dbReference type="ChEBI" id="CHEBI:16810"/>
    </ligand>
</feature>
<comment type="cofactor">
    <cofactor evidence="1 7">
        <name>L-ascorbate</name>
        <dbReference type="ChEBI" id="CHEBI:38290"/>
    </cofactor>
</comment>
<dbReference type="NCBIfam" id="NF003973">
    <property type="entry name" value="PRK05467.1-2"/>
    <property type="match status" value="1"/>
</dbReference>
<dbReference type="Gene3D" id="4.10.860.20">
    <property type="entry name" value="Rabenosyn, Rab binding domain"/>
    <property type="match status" value="1"/>
</dbReference>
<reference evidence="11" key="1">
    <citation type="journal article" date="2019" name="Int. J. Syst. Evol. Microbiol.">
        <title>The Global Catalogue of Microorganisms (GCM) 10K type strain sequencing project: providing services to taxonomists for standard genome sequencing and annotation.</title>
        <authorList>
            <consortium name="The Broad Institute Genomics Platform"/>
            <consortium name="The Broad Institute Genome Sequencing Center for Infectious Disease"/>
            <person name="Wu L."/>
            <person name="Ma J."/>
        </authorList>
    </citation>
    <scope>NUCLEOTIDE SEQUENCE [LARGE SCALE GENOMIC DNA]</scope>
    <source>
        <strain evidence="11">JCM 17190</strain>
    </source>
</reference>
<evidence type="ECO:0000256" key="5">
    <source>
        <dbReference type="ARBA" id="ARBA00023002"/>
    </source>
</evidence>
<protein>
    <submittedName>
        <fullName evidence="10">Fe2+-dependent dioxygenase</fullName>
    </submittedName>
</protein>
<dbReference type="RefSeq" id="WP_344847169.1">
    <property type="nucleotide sequence ID" value="NZ_BAABDF010000007.1"/>
</dbReference>
<feature type="binding site" evidence="7">
    <location>
        <position position="98"/>
    </location>
    <ligand>
        <name>Fe cation</name>
        <dbReference type="ChEBI" id="CHEBI:24875"/>
    </ligand>
</feature>
<keyword evidence="11" id="KW-1185">Reference proteome</keyword>
<dbReference type="NCBIfam" id="NF003974">
    <property type="entry name" value="PRK05467.1-3"/>
    <property type="match status" value="1"/>
</dbReference>
<comment type="caution">
    <text evidence="10">The sequence shown here is derived from an EMBL/GenBank/DDBJ whole genome shotgun (WGS) entry which is preliminary data.</text>
</comment>
<evidence type="ECO:0000256" key="3">
    <source>
        <dbReference type="ARBA" id="ARBA00022896"/>
    </source>
</evidence>
<dbReference type="InterPro" id="IPR005123">
    <property type="entry name" value="Oxoglu/Fe-dep_dioxygenase_dom"/>
</dbReference>
<evidence type="ECO:0000313" key="11">
    <source>
        <dbReference type="Proteomes" id="UP001399917"/>
    </source>
</evidence>
<dbReference type="PANTHER" id="PTHR41536:SF1">
    <property type="entry name" value="PKHD-TYPE HYDROXYLASE YBIX"/>
    <property type="match status" value="1"/>
</dbReference>
<dbReference type="InterPro" id="IPR044862">
    <property type="entry name" value="Pro_4_hyd_alph_FE2OG_OXY"/>
</dbReference>
<comment type="cofactor">
    <cofactor evidence="7">
        <name>Fe(2+)</name>
        <dbReference type="ChEBI" id="CHEBI:29033"/>
    </cofactor>
    <text evidence="7">Binds 1 Fe(2+) ion per subunit.</text>
</comment>